<accession>C1MLS6</accession>
<evidence type="ECO:0000259" key="8">
    <source>
        <dbReference type="SMART" id="SM01027"/>
    </source>
</evidence>
<feature type="region of interest" description="Disordered" evidence="6">
    <location>
        <begin position="554"/>
        <end position="642"/>
    </location>
</feature>
<evidence type="ECO:0000256" key="2">
    <source>
        <dbReference type="ARBA" id="ARBA00022664"/>
    </source>
</evidence>
<feature type="domain" description="Metallo-beta-lactamase" evidence="7">
    <location>
        <begin position="30"/>
        <end position="240"/>
    </location>
</feature>
<sequence>MKRSIEMVGDDPESDDMLRITPLGAGSEVGRSCVMATYKGKSVMFDCGVHPGYAGIASLPYFDEVDLSTVDALLVTHFHLDHCAAVPFLVGHTNFKGRILMTHPTKAIFNMLMTDFVKLQKNNDSEALFTEQDLKAAIAMIEVVDFHQEIVIDGMKVTPYRAGHVLGACMFFVDIDGLRVLYTGDYSRTPDRHLPGADLPSVPPHVVISESTYGVSPHTPREEREKRFTDRVYQILNRGGKVLLPVVALGRAQELLLILEDHWKKHPELANVPIYQASALARRAMTVYQTYINVLNSDMKAAFEEANPFVFNHVQHLSHAGGLDDVGPCVVLATPSMLQSGLSRELFEMWCGDANNGVIIADFAVQGTLAREILSDCKSITSRNGGEIPLKMSVDAISFSAHADYPQTQQFLDALAPPHVVLVHGETGEMGKLKRALEGKAAADGKTMSVYSPKNCQSVEIKYSGSKIVKVMGKLAENPPKMGDRVRGLLVKKDFGLMLLAPEDLPNYTKLRTAALKQRQMVPTTVPLTNIRFALEALFEGIHTVTTLTAAEIKQRRKDEGEESSDGEDEAKEEVKEEAEGETGEEEEETTKGKKKAPAKKKAAPKKKAVAKKEEPAEEEIVKQEMGEESTAPVDAEPEGLSVNGGALTIMKRPEGDRGVEHALIEWYCEPLTDMIADAVLSVILQLEDEPKGLVEAEEMHKAAIAARDKTGAAAARLRIVAAMMGVQFGEPDVNEETQTLKMRIDNVNAEVKYATRDVECDDPGVKARVEVALERIDVAIADASFSRTLPSVSGLSGSRGAV</sequence>
<dbReference type="SUPFAM" id="SSF56281">
    <property type="entry name" value="Metallo-hydrolase/oxidoreductase"/>
    <property type="match status" value="1"/>
</dbReference>
<dbReference type="AlphaFoldDB" id="C1MLS6"/>
<reference evidence="10 11" key="1">
    <citation type="journal article" date="2009" name="Science">
        <title>Green evolution and dynamic adaptations revealed by genomes of the marine picoeukaryotes Micromonas.</title>
        <authorList>
            <person name="Worden A.Z."/>
            <person name="Lee J.H."/>
            <person name="Mock T."/>
            <person name="Rouze P."/>
            <person name="Simmons M.P."/>
            <person name="Aerts A.L."/>
            <person name="Allen A.E."/>
            <person name="Cuvelier M.L."/>
            <person name="Derelle E."/>
            <person name="Everett M.V."/>
            <person name="Foulon E."/>
            <person name="Grimwood J."/>
            <person name="Gundlach H."/>
            <person name="Henrissat B."/>
            <person name="Napoli C."/>
            <person name="McDonald S.M."/>
            <person name="Parker M.S."/>
            <person name="Rombauts S."/>
            <person name="Salamov A."/>
            <person name="Von Dassow P."/>
            <person name="Badger J.H."/>
            <person name="Coutinho P.M."/>
            <person name="Demir E."/>
            <person name="Dubchak I."/>
            <person name="Gentemann C."/>
            <person name="Eikrem W."/>
            <person name="Gready J.E."/>
            <person name="John U."/>
            <person name="Lanier W."/>
            <person name="Lindquist E.A."/>
            <person name="Lucas S."/>
            <person name="Mayer K.F."/>
            <person name="Moreau H."/>
            <person name="Not F."/>
            <person name="Otillar R."/>
            <person name="Panaud O."/>
            <person name="Pangilinan J."/>
            <person name="Paulsen I."/>
            <person name="Piegu B."/>
            <person name="Poliakov A."/>
            <person name="Robbens S."/>
            <person name="Schmutz J."/>
            <person name="Toulza E."/>
            <person name="Wyss T."/>
            <person name="Zelensky A."/>
            <person name="Zhou K."/>
            <person name="Armbrust E.V."/>
            <person name="Bhattacharya D."/>
            <person name="Goodenough U.W."/>
            <person name="Van de Peer Y."/>
            <person name="Grigoriev I.V."/>
        </authorList>
    </citation>
    <scope>NUCLEOTIDE SEQUENCE [LARGE SCALE GENOMIC DNA]</scope>
    <source>
        <strain evidence="10 11">CCMP1545</strain>
    </source>
</reference>
<feature type="domain" description="Pre-mRNA 3'-end-processing endonuclease polyadenylation factor C-term" evidence="9">
    <location>
        <begin position="482"/>
        <end position="784"/>
    </location>
</feature>
<dbReference type="GO" id="GO:0005847">
    <property type="term" value="C:mRNA cleavage and polyadenylation specificity factor complex"/>
    <property type="evidence" value="ECO:0007669"/>
    <property type="project" value="TreeGrafter"/>
</dbReference>
<keyword evidence="11" id="KW-1185">Reference proteome</keyword>
<dbReference type="Pfam" id="PF00753">
    <property type="entry name" value="Lactamase_B"/>
    <property type="match status" value="1"/>
</dbReference>
<feature type="domain" description="Beta-Casp" evidence="8">
    <location>
        <begin position="252"/>
        <end position="373"/>
    </location>
</feature>
<dbReference type="Pfam" id="PF07521">
    <property type="entry name" value="RMMBL"/>
    <property type="match status" value="1"/>
</dbReference>
<dbReference type="OMA" id="GDHMVIT"/>
<keyword evidence="3" id="KW-0540">Nuclease</keyword>
<feature type="compositionally biased region" description="Acidic residues" evidence="6">
    <location>
        <begin position="561"/>
        <end position="589"/>
    </location>
</feature>
<evidence type="ECO:0000259" key="7">
    <source>
        <dbReference type="SMART" id="SM00849"/>
    </source>
</evidence>
<evidence type="ECO:0000256" key="6">
    <source>
        <dbReference type="SAM" id="MobiDB-lite"/>
    </source>
</evidence>
<dbReference type="InterPro" id="IPR050698">
    <property type="entry name" value="MBL"/>
</dbReference>
<dbReference type="SMART" id="SM01027">
    <property type="entry name" value="Beta-Casp"/>
    <property type="match status" value="1"/>
</dbReference>
<feature type="compositionally biased region" description="Basic residues" evidence="6">
    <location>
        <begin position="593"/>
        <end position="610"/>
    </location>
</feature>
<dbReference type="Pfam" id="PF11718">
    <property type="entry name" value="CPSF73-100_C"/>
    <property type="match status" value="1"/>
</dbReference>
<dbReference type="RefSeq" id="XP_003056813.1">
    <property type="nucleotide sequence ID" value="XM_003056767.1"/>
</dbReference>
<dbReference type="SMART" id="SM01098">
    <property type="entry name" value="CPSF73-100_C"/>
    <property type="match status" value="1"/>
</dbReference>
<evidence type="ECO:0000259" key="9">
    <source>
        <dbReference type="SMART" id="SM01098"/>
    </source>
</evidence>
<name>C1MLS6_MICPC</name>
<dbReference type="OrthoDB" id="10249535at2759"/>
<gene>
    <name evidence="10" type="ORF">MICPUCDRAFT_46690</name>
</gene>
<dbReference type="PANTHER" id="PTHR11203:SF11">
    <property type="entry name" value="CLEAVAGE AND POLYADENYLATION SPECIFICITY FACTOR SUBUNIT 3"/>
    <property type="match status" value="1"/>
</dbReference>
<dbReference type="InterPro" id="IPR001279">
    <property type="entry name" value="Metallo-B-lactamas"/>
</dbReference>
<protein>
    <submittedName>
        <fullName evidence="10">Predicted protein</fullName>
    </submittedName>
</protein>
<evidence type="ECO:0000313" key="10">
    <source>
        <dbReference type="EMBL" id="EEH58458.1"/>
    </source>
</evidence>
<dbReference type="eggNOG" id="KOG1137">
    <property type="taxonomic scope" value="Eukaryota"/>
</dbReference>
<keyword evidence="5" id="KW-0539">Nucleus</keyword>
<dbReference type="STRING" id="564608.C1MLS6"/>
<dbReference type="GO" id="GO:0004534">
    <property type="term" value="F:5'-3' RNA exonuclease activity"/>
    <property type="evidence" value="ECO:0007669"/>
    <property type="project" value="TreeGrafter"/>
</dbReference>
<dbReference type="EMBL" id="GG663737">
    <property type="protein sequence ID" value="EEH58458.1"/>
    <property type="molecule type" value="Genomic_DNA"/>
</dbReference>
<dbReference type="Proteomes" id="UP000001876">
    <property type="component" value="Unassembled WGS sequence"/>
</dbReference>
<evidence type="ECO:0000256" key="5">
    <source>
        <dbReference type="ARBA" id="ARBA00023242"/>
    </source>
</evidence>
<keyword evidence="2" id="KW-0507">mRNA processing</keyword>
<dbReference type="Gene3D" id="3.60.15.10">
    <property type="entry name" value="Ribonuclease Z/Hydroxyacylglutathione hydrolase-like"/>
    <property type="match status" value="1"/>
</dbReference>
<dbReference type="Pfam" id="PF10996">
    <property type="entry name" value="Beta-Casp"/>
    <property type="match status" value="1"/>
</dbReference>
<dbReference type="Gene3D" id="3.40.50.10890">
    <property type="match status" value="1"/>
</dbReference>
<dbReference type="GO" id="GO:0003723">
    <property type="term" value="F:RNA binding"/>
    <property type="evidence" value="ECO:0007669"/>
    <property type="project" value="TreeGrafter"/>
</dbReference>
<keyword evidence="4" id="KW-0378">Hydrolase</keyword>
<dbReference type="InterPro" id="IPR022712">
    <property type="entry name" value="Beta_Casp"/>
</dbReference>
<evidence type="ECO:0000256" key="3">
    <source>
        <dbReference type="ARBA" id="ARBA00022722"/>
    </source>
</evidence>
<evidence type="ECO:0000256" key="1">
    <source>
        <dbReference type="ARBA" id="ARBA00004123"/>
    </source>
</evidence>
<dbReference type="SMART" id="SM00849">
    <property type="entry name" value="Lactamase_B"/>
    <property type="match status" value="1"/>
</dbReference>
<dbReference type="InterPro" id="IPR036866">
    <property type="entry name" value="RibonucZ/Hydroxyglut_hydro"/>
</dbReference>
<dbReference type="GeneID" id="9682713"/>
<dbReference type="GO" id="GO:0004521">
    <property type="term" value="F:RNA endonuclease activity"/>
    <property type="evidence" value="ECO:0007669"/>
    <property type="project" value="TreeGrafter"/>
</dbReference>
<evidence type="ECO:0000313" key="11">
    <source>
        <dbReference type="Proteomes" id="UP000001876"/>
    </source>
</evidence>
<feature type="compositionally biased region" description="Basic and acidic residues" evidence="6">
    <location>
        <begin position="611"/>
        <end position="626"/>
    </location>
</feature>
<dbReference type="FunFam" id="3.40.50.10890:FF:000001">
    <property type="entry name" value="Cleavage and polyadenylation specificity factor subunit 3"/>
    <property type="match status" value="1"/>
</dbReference>
<dbReference type="GO" id="GO:0006398">
    <property type="term" value="P:mRNA 3'-end processing by stem-loop binding and cleavage"/>
    <property type="evidence" value="ECO:0007669"/>
    <property type="project" value="TreeGrafter"/>
</dbReference>
<dbReference type="InterPro" id="IPR011108">
    <property type="entry name" value="RMMBL"/>
</dbReference>
<proteinExistence type="predicted"/>
<comment type="subcellular location">
    <subcellularLocation>
        <location evidence="1">Nucleus</location>
    </subcellularLocation>
</comment>
<dbReference type="KEGG" id="mpp:MICPUCDRAFT_46690"/>
<dbReference type="PANTHER" id="PTHR11203">
    <property type="entry name" value="CLEAVAGE AND POLYADENYLATION SPECIFICITY FACTOR FAMILY MEMBER"/>
    <property type="match status" value="1"/>
</dbReference>
<dbReference type="CDD" id="cd16292">
    <property type="entry name" value="CPSF3-like_MBL-fold"/>
    <property type="match status" value="1"/>
</dbReference>
<evidence type="ECO:0000256" key="4">
    <source>
        <dbReference type="ARBA" id="ARBA00022801"/>
    </source>
</evidence>
<organism evidence="11">
    <name type="scientific">Micromonas pusilla (strain CCMP1545)</name>
    <name type="common">Picoplanktonic green alga</name>
    <dbReference type="NCBI Taxonomy" id="564608"/>
    <lineage>
        <taxon>Eukaryota</taxon>
        <taxon>Viridiplantae</taxon>
        <taxon>Chlorophyta</taxon>
        <taxon>Mamiellophyceae</taxon>
        <taxon>Mamiellales</taxon>
        <taxon>Mamiellaceae</taxon>
        <taxon>Micromonas</taxon>
    </lineage>
</organism>
<dbReference type="InterPro" id="IPR021718">
    <property type="entry name" value="CPSF73-100_C"/>
</dbReference>